<dbReference type="RefSeq" id="WP_281144375.1">
    <property type="nucleotide sequence ID" value="NZ_CP123967.1"/>
</dbReference>
<evidence type="ECO:0000256" key="3">
    <source>
        <dbReference type="SAM" id="MobiDB-lite"/>
    </source>
</evidence>
<dbReference type="InterPro" id="IPR016181">
    <property type="entry name" value="Acyl_CoA_acyltransferase"/>
</dbReference>
<dbReference type="CDD" id="cd04301">
    <property type="entry name" value="NAT_SF"/>
    <property type="match status" value="2"/>
</dbReference>
<dbReference type="GO" id="GO:0016746">
    <property type="term" value="F:acyltransferase activity"/>
    <property type="evidence" value="ECO:0007669"/>
    <property type="project" value="UniProtKB-KW"/>
</dbReference>
<feature type="compositionally biased region" description="Polar residues" evidence="3">
    <location>
        <begin position="175"/>
        <end position="195"/>
    </location>
</feature>
<evidence type="ECO:0000313" key="6">
    <source>
        <dbReference type="Proteomes" id="UP001244136"/>
    </source>
</evidence>
<dbReference type="PANTHER" id="PTHR43420:SF47">
    <property type="entry name" value="N-ACETYLTRANSFERASE DOMAIN-CONTAINING PROTEIN"/>
    <property type="match status" value="1"/>
</dbReference>
<evidence type="ECO:0000256" key="1">
    <source>
        <dbReference type="ARBA" id="ARBA00022679"/>
    </source>
</evidence>
<dbReference type="PANTHER" id="PTHR43420">
    <property type="entry name" value="ACETYLTRANSFERASE"/>
    <property type="match status" value="1"/>
</dbReference>
<organism evidence="5 6">
    <name type="scientific">Tessaracoccus lacteus</name>
    <dbReference type="NCBI Taxonomy" id="3041766"/>
    <lineage>
        <taxon>Bacteria</taxon>
        <taxon>Bacillati</taxon>
        <taxon>Actinomycetota</taxon>
        <taxon>Actinomycetes</taxon>
        <taxon>Propionibacteriales</taxon>
        <taxon>Propionibacteriaceae</taxon>
        <taxon>Tessaracoccus</taxon>
    </lineage>
</organism>
<protein>
    <submittedName>
        <fullName evidence="5">GNAT family N-acetyltransferase</fullName>
        <ecNumber evidence="5">2.3.1.-</ecNumber>
    </submittedName>
</protein>
<dbReference type="Proteomes" id="UP001244136">
    <property type="component" value="Chromosome"/>
</dbReference>
<evidence type="ECO:0000259" key="4">
    <source>
        <dbReference type="PROSITE" id="PS51186"/>
    </source>
</evidence>
<dbReference type="InterPro" id="IPR000182">
    <property type="entry name" value="GNAT_dom"/>
</dbReference>
<name>A0ABY8PVX1_9ACTN</name>
<dbReference type="PROSITE" id="PS51186">
    <property type="entry name" value="GNAT"/>
    <property type="match status" value="2"/>
</dbReference>
<evidence type="ECO:0000256" key="2">
    <source>
        <dbReference type="ARBA" id="ARBA00023315"/>
    </source>
</evidence>
<evidence type="ECO:0000313" key="5">
    <source>
        <dbReference type="EMBL" id="WGT46611.1"/>
    </source>
</evidence>
<sequence>MLTWTWLDESSVPAWAVLTNALAEADGTNEYYEAEDLAEELTETGFDPVLDSWAVWDDAALVAYGQLRVGSGPQEDGSVRCQLDGGVHPEFRGRGIGRDLLGRMEARAAELSAHRNPGLPFHLRASGGLEGSSASRLLTRSGYRVVRWFTDMERPLPGPDLPGAAALGPVPAVATGSTVRSSSEQSGRGSATAGQGSSGIVVVSPTLDDEEAVRLAHNAAFADHYGFAPHDVDRWRDLFRGRPARPEFSTLVKGEDGSVLAHALAQQYSPHELYIALVGTVREARGRGLARVALSRTLDLARRDGRFTVVELSVDSESPTGADRLYTSLGFTVARSIQAMRKDPPVL</sequence>
<dbReference type="Gene3D" id="3.40.630.30">
    <property type="match status" value="1"/>
</dbReference>
<feature type="domain" description="N-acetyltransferase" evidence="4">
    <location>
        <begin position="200"/>
        <end position="347"/>
    </location>
</feature>
<dbReference type="EMBL" id="CP123967">
    <property type="protein sequence ID" value="WGT46611.1"/>
    <property type="molecule type" value="Genomic_DNA"/>
</dbReference>
<keyword evidence="1 5" id="KW-0808">Transferase</keyword>
<dbReference type="SUPFAM" id="SSF55729">
    <property type="entry name" value="Acyl-CoA N-acyltransferases (Nat)"/>
    <property type="match status" value="2"/>
</dbReference>
<dbReference type="InterPro" id="IPR050680">
    <property type="entry name" value="YpeA/RimI_acetyltransf"/>
</dbReference>
<dbReference type="Pfam" id="PF00583">
    <property type="entry name" value="Acetyltransf_1"/>
    <property type="match status" value="2"/>
</dbReference>
<dbReference type="EC" id="2.3.1.-" evidence="5"/>
<keyword evidence="6" id="KW-1185">Reference proteome</keyword>
<feature type="region of interest" description="Disordered" evidence="3">
    <location>
        <begin position="175"/>
        <end position="198"/>
    </location>
</feature>
<gene>
    <name evidence="5" type="ORF">QH948_10715</name>
</gene>
<proteinExistence type="predicted"/>
<reference evidence="5 6" key="1">
    <citation type="journal article" date="2008" name="Int. J. Syst. Evol. Microbiol.">
        <title>Tessaracoccus flavescens sp. nov., isolated from marine sediment.</title>
        <authorList>
            <person name="Lee D.W."/>
            <person name="Lee S.D."/>
        </authorList>
    </citation>
    <scope>NUCLEOTIDE SEQUENCE [LARGE SCALE GENOMIC DNA]</scope>
    <source>
        <strain evidence="5 6">T21</strain>
    </source>
</reference>
<keyword evidence="2 5" id="KW-0012">Acyltransferase</keyword>
<accession>A0ABY8PVX1</accession>
<feature type="domain" description="N-acetyltransferase" evidence="4">
    <location>
        <begin position="1"/>
        <end position="157"/>
    </location>
</feature>